<evidence type="ECO:0000313" key="1">
    <source>
        <dbReference type="EMBL" id="MBO4210758.1"/>
    </source>
</evidence>
<accession>A0ABS3W1W8</accession>
<sequence length="45" mass="5209">MRRQDTFTYTVQARCTPERASALLADLTRQVELHPLIVRVTPRPT</sequence>
<dbReference type="EMBL" id="WVUH01000587">
    <property type="protein sequence ID" value="MBO4210758.1"/>
    <property type="molecule type" value="Genomic_DNA"/>
</dbReference>
<organism evidence="1 2">
    <name type="scientific">Micromonospora echinofusca</name>
    <dbReference type="NCBI Taxonomy" id="47858"/>
    <lineage>
        <taxon>Bacteria</taxon>
        <taxon>Bacillati</taxon>
        <taxon>Actinomycetota</taxon>
        <taxon>Actinomycetes</taxon>
        <taxon>Micromonosporales</taxon>
        <taxon>Micromonosporaceae</taxon>
        <taxon>Micromonospora</taxon>
    </lineage>
</organism>
<reference evidence="1 2" key="1">
    <citation type="submission" date="2019-12" db="EMBL/GenBank/DDBJ databases">
        <title>Whole genome sequencing of endophytic Actinobacterium Micromonospora sp. MPMI6T.</title>
        <authorList>
            <person name="Evv R."/>
            <person name="Podile A.R."/>
        </authorList>
    </citation>
    <scope>NUCLEOTIDE SEQUENCE [LARGE SCALE GENOMIC DNA]</scope>
    <source>
        <strain evidence="1 2">MPMI6</strain>
    </source>
</reference>
<protein>
    <submittedName>
        <fullName evidence="1">SRPBCC family protein</fullName>
    </submittedName>
</protein>
<proteinExistence type="predicted"/>
<comment type="caution">
    <text evidence="1">The sequence shown here is derived from an EMBL/GenBank/DDBJ whole genome shotgun (WGS) entry which is preliminary data.</text>
</comment>
<name>A0ABS3W1W8_MICEH</name>
<gene>
    <name evidence="1" type="ORF">GSF22_32910</name>
</gene>
<dbReference type="Proteomes" id="UP000823521">
    <property type="component" value="Unassembled WGS sequence"/>
</dbReference>
<feature type="non-terminal residue" evidence="1">
    <location>
        <position position="45"/>
    </location>
</feature>
<keyword evidence="2" id="KW-1185">Reference proteome</keyword>
<evidence type="ECO:0000313" key="2">
    <source>
        <dbReference type="Proteomes" id="UP000823521"/>
    </source>
</evidence>